<keyword evidence="5" id="KW-1185">Reference proteome</keyword>
<proteinExistence type="inferred from homology"/>
<sequence>MAYAPLQDHPDDRAQGTVAAATVLYRPDAGVLDALLTPLEADGLRLFIFANGPLDEEIERRLARSPHAVLMRAPENMGLGHGLNAVTEAAAAEGFAFLLLLDQDSVPTPGMANALLAHLQALATSPTPPPAVIGPLLVSPAEEGYLAPWYSRRAAKDGLAEGAVDFLSTSGSLISLAAWRAVGPFRADYFIDGIDVEWCFRAWDRGHGCYLADEVTMPHRWGGAAENGERQPQILRQSPLRSYYYLRNGLYGLRLAHIPWSWRLRTAARVTAQAALLLLAHRFDRPIRHLVFAALRDGLQARLGPAPLGIA</sequence>
<dbReference type="Gene3D" id="3.90.550.10">
    <property type="entry name" value="Spore Coat Polysaccharide Biosynthesis Protein SpsA, Chain A"/>
    <property type="match status" value="1"/>
</dbReference>
<dbReference type="PANTHER" id="PTHR43179">
    <property type="entry name" value="RHAMNOSYLTRANSFERASE WBBL"/>
    <property type="match status" value="1"/>
</dbReference>
<dbReference type="GO" id="GO:0016757">
    <property type="term" value="F:glycosyltransferase activity"/>
    <property type="evidence" value="ECO:0007669"/>
    <property type="project" value="UniProtKB-KW"/>
</dbReference>
<keyword evidence="3 4" id="KW-0808">Transferase</keyword>
<dbReference type="AlphaFoldDB" id="A0A2S4LY71"/>
<comment type="caution">
    <text evidence="4">The sequence shown here is derived from an EMBL/GenBank/DDBJ whole genome shotgun (WGS) entry which is preliminary data.</text>
</comment>
<accession>A0A2S4LY71</accession>
<evidence type="ECO:0000256" key="2">
    <source>
        <dbReference type="ARBA" id="ARBA00022676"/>
    </source>
</evidence>
<keyword evidence="2" id="KW-0328">Glycosyltransferase</keyword>
<evidence type="ECO:0000313" key="5">
    <source>
        <dbReference type="Proteomes" id="UP000236919"/>
    </source>
</evidence>
<reference evidence="4 5" key="1">
    <citation type="submission" date="2018-01" db="EMBL/GenBank/DDBJ databases">
        <title>Genomic Encyclopedia of Type Strains, Phase III (KMG-III): the genomes of soil and plant-associated and newly described type strains.</title>
        <authorList>
            <person name="Whitman W."/>
        </authorList>
    </citation>
    <scope>NUCLEOTIDE SEQUENCE [LARGE SCALE GENOMIC DNA]</scope>
    <source>
        <strain evidence="4 5">1131</strain>
    </source>
</reference>
<dbReference type="InterPro" id="IPR029044">
    <property type="entry name" value="Nucleotide-diphossugar_trans"/>
</dbReference>
<evidence type="ECO:0000256" key="3">
    <source>
        <dbReference type="ARBA" id="ARBA00022679"/>
    </source>
</evidence>
<gene>
    <name evidence="4" type="ORF">CYD53_11942</name>
</gene>
<organism evidence="4 5">
    <name type="scientific">Bosea psychrotolerans</name>
    <dbReference type="NCBI Taxonomy" id="1871628"/>
    <lineage>
        <taxon>Bacteria</taxon>
        <taxon>Pseudomonadati</taxon>
        <taxon>Pseudomonadota</taxon>
        <taxon>Alphaproteobacteria</taxon>
        <taxon>Hyphomicrobiales</taxon>
        <taxon>Boseaceae</taxon>
        <taxon>Bosea</taxon>
    </lineage>
</organism>
<dbReference type="Proteomes" id="UP000236919">
    <property type="component" value="Unassembled WGS sequence"/>
</dbReference>
<name>A0A2S4LY71_9HYPH</name>
<dbReference type="OrthoDB" id="9771846at2"/>
<dbReference type="SUPFAM" id="SSF53448">
    <property type="entry name" value="Nucleotide-diphospho-sugar transferases"/>
    <property type="match status" value="1"/>
</dbReference>
<evidence type="ECO:0000256" key="1">
    <source>
        <dbReference type="ARBA" id="ARBA00006739"/>
    </source>
</evidence>
<comment type="similarity">
    <text evidence="1">Belongs to the glycosyltransferase 2 family.</text>
</comment>
<dbReference type="RefSeq" id="WP_146055998.1">
    <property type="nucleotide sequence ID" value="NZ_PQFZ01000019.1"/>
</dbReference>
<dbReference type="EMBL" id="PQFZ01000019">
    <property type="protein sequence ID" value="POR47358.1"/>
    <property type="molecule type" value="Genomic_DNA"/>
</dbReference>
<evidence type="ECO:0000313" key="4">
    <source>
        <dbReference type="EMBL" id="POR47358.1"/>
    </source>
</evidence>
<protein>
    <submittedName>
        <fullName evidence="4">Rhamnosyltransferase</fullName>
    </submittedName>
</protein>
<dbReference type="PANTHER" id="PTHR43179:SF12">
    <property type="entry name" value="GALACTOFURANOSYLTRANSFERASE GLFT2"/>
    <property type="match status" value="1"/>
</dbReference>